<dbReference type="GeneID" id="54986298"/>
<accession>A0A2H4PB86</accession>
<dbReference type="PROSITE" id="PS51782">
    <property type="entry name" value="LYSM"/>
    <property type="match status" value="1"/>
</dbReference>
<gene>
    <name evidence="3" type="primary">isaA</name>
</gene>
<dbReference type="InterPro" id="IPR023346">
    <property type="entry name" value="Lysozyme-like_dom_sf"/>
</dbReference>
<dbReference type="Proteomes" id="UP000241560">
    <property type="component" value="Segment"/>
</dbReference>
<protein>
    <submittedName>
        <fullName evidence="3">Putative transglycosylase IsaA</fullName>
    </submittedName>
</protein>
<keyword evidence="4" id="KW-1185">Reference proteome</keyword>
<evidence type="ECO:0000259" key="2">
    <source>
        <dbReference type="PROSITE" id="PS51782"/>
    </source>
</evidence>
<dbReference type="SUPFAM" id="SSF53955">
    <property type="entry name" value="Lysozyme-like"/>
    <property type="match status" value="1"/>
</dbReference>
<feature type="domain" description="LysM" evidence="2">
    <location>
        <begin position="26"/>
        <end position="70"/>
    </location>
</feature>
<evidence type="ECO:0000313" key="4">
    <source>
        <dbReference type="Proteomes" id="UP000241560"/>
    </source>
</evidence>
<dbReference type="RefSeq" id="YP_009795925.1">
    <property type="nucleotide sequence ID" value="NC_047897.1"/>
</dbReference>
<dbReference type="EMBL" id="MG252693">
    <property type="protein sequence ID" value="ATW59495.1"/>
    <property type="molecule type" value="Genomic_DNA"/>
</dbReference>
<name>A0A2H4PB86_9CAUD</name>
<dbReference type="SMART" id="SM00257">
    <property type="entry name" value="LysM"/>
    <property type="match status" value="1"/>
</dbReference>
<evidence type="ECO:0000313" key="3">
    <source>
        <dbReference type="EMBL" id="ATW59495.1"/>
    </source>
</evidence>
<reference evidence="3 4" key="1">
    <citation type="submission" date="2017-10" db="EMBL/GenBank/DDBJ databases">
        <title>Isolation and characterisation of Lactobacillus bacteriophages that infect wine-derived L. plantarum strains.</title>
        <authorList>
            <person name="Kyrkou I."/>
            <person name="Hestbjerg Hansen L."/>
        </authorList>
    </citation>
    <scope>NUCLEOTIDE SEQUENCE [LARGE SCALE GENOMIC DNA]</scope>
</reference>
<dbReference type="Pfam" id="PF01476">
    <property type="entry name" value="LysM"/>
    <property type="match status" value="1"/>
</dbReference>
<dbReference type="Gene3D" id="3.10.350.10">
    <property type="entry name" value="LysM domain"/>
    <property type="match status" value="1"/>
</dbReference>
<dbReference type="InterPro" id="IPR036779">
    <property type="entry name" value="LysM_dom_sf"/>
</dbReference>
<feature type="compositionally biased region" description="Low complexity" evidence="1">
    <location>
        <begin position="80"/>
        <end position="95"/>
    </location>
</feature>
<sequence length="191" mass="19948">MKKSVFLTGLSLAVGLIIGGTSVSANTVTVQAGDTVAEIASQNGTTVQQIVNQNNLQNPNLIYVGDKIVIPGGNSTVASQTTATVQQSQQSTKSSDQGSYQPVSSTSGTLSPSEKQAVVNQMEQRTGVSASEWSSIIYRESRDQVHASNPSSTATGLFQTLVGGEGDVQSQIDNAVNLYHAQGMQAWALTN</sequence>
<proteinExistence type="predicted"/>
<dbReference type="CDD" id="cd00118">
    <property type="entry name" value="LysM"/>
    <property type="match status" value="1"/>
</dbReference>
<dbReference type="Gene3D" id="1.10.530.10">
    <property type="match status" value="1"/>
</dbReference>
<evidence type="ECO:0000256" key="1">
    <source>
        <dbReference type="SAM" id="MobiDB-lite"/>
    </source>
</evidence>
<organism evidence="3 4">
    <name type="scientific">Lactobacillus phage Lenus</name>
    <dbReference type="NCBI Taxonomy" id="2053682"/>
    <lineage>
        <taxon>Viruses</taxon>
        <taxon>Duplodnaviria</taxon>
        <taxon>Heunggongvirae</taxon>
        <taxon>Uroviricota</taxon>
        <taxon>Caudoviricetes</taxon>
        <taxon>Tybeckvirinae</taxon>
        <taxon>Lenusvirus</taxon>
        <taxon>Lenusvirus lenus</taxon>
    </lineage>
</organism>
<feature type="region of interest" description="Disordered" evidence="1">
    <location>
        <begin position="80"/>
        <end position="124"/>
    </location>
</feature>
<dbReference type="InterPro" id="IPR018392">
    <property type="entry name" value="LysM"/>
</dbReference>
<dbReference type="SUPFAM" id="SSF54106">
    <property type="entry name" value="LysM domain"/>
    <property type="match status" value="1"/>
</dbReference>
<dbReference type="KEGG" id="vg:54986298"/>
<feature type="compositionally biased region" description="Polar residues" evidence="1">
    <location>
        <begin position="96"/>
        <end position="124"/>
    </location>
</feature>